<evidence type="ECO:0000256" key="1">
    <source>
        <dbReference type="ARBA" id="ARBA00022801"/>
    </source>
</evidence>
<dbReference type="InterPro" id="IPR029058">
    <property type="entry name" value="AB_hydrolase_fold"/>
</dbReference>
<accession>A0ABQ1GVN6</accession>
<comment type="caution">
    <text evidence="4">The sequence shown here is derived from an EMBL/GenBank/DDBJ whole genome shotgun (WGS) entry which is preliminary data.</text>
</comment>
<dbReference type="RefSeq" id="WP_188447351.1">
    <property type="nucleotide sequence ID" value="NZ_BMDW01000012.1"/>
</dbReference>
<gene>
    <name evidence="4" type="ORF">GCM10011395_21730</name>
</gene>
<feature type="domain" description="Peptidase S9 prolyl oligopeptidase catalytic" evidence="3">
    <location>
        <begin position="450"/>
        <end position="656"/>
    </location>
</feature>
<dbReference type="PANTHER" id="PTHR42776:SF27">
    <property type="entry name" value="DIPEPTIDYL PEPTIDASE FAMILY MEMBER 6"/>
    <property type="match status" value="1"/>
</dbReference>
<reference evidence="5" key="1">
    <citation type="journal article" date="2019" name="Int. J. Syst. Evol. Microbiol.">
        <title>The Global Catalogue of Microorganisms (GCM) 10K type strain sequencing project: providing services to taxonomists for standard genome sequencing and annotation.</title>
        <authorList>
            <consortium name="The Broad Institute Genomics Platform"/>
            <consortium name="The Broad Institute Genome Sequencing Center for Infectious Disease"/>
            <person name="Wu L."/>
            <person name="Ma J."/>
        </authorList>
    </citation>
    <scope>NUCLEOTIDE SEQUENCE [LARGE SCALE GENOMIC DNA]</scope>
    <source>
        <strain evidence="5">CGMCC 1.10106</strain>
    </source>
</reference>
<evidence type="ECO:0000259" key="3">
    <source>
        <dbReference type="Pfam" id="PF00326"/>
    </source>
</evidence>
<dbReference type="Pfam" id="PF00326">
    <property type="entry name" value="Peptidase_S9"/>
    <property type="match status" value="1"/>
</dbReference>
<dbReference type="Proteomes" id="UP000618591">
    <property type="component" value="Unassembled WGS sequence"/>
</dbReference>
<sequence>MKKRVLLVSWVALSATSAHAASDAATRFGAREEVRQIALSPDGKRFVALLADAKRGVGAFVFTVDNATPAMPIVASNGEKEELQYCQWASNDRLICSLGFVSGRVTDMVGYGRLIAIGADGKNAKALSAHESGNALGIMQDGGHVIDWQGDATGNTVLMTRQFVPSLQTGTNISVSAEGLAVERVDPVSLRRQTIEVPRLTASEYIADGKGNVRIMGLRPTTSTGYSATRITYLYRKPDSNPWLPLSTVVGDSQGGRGFDPYAVDPGLNVAYGFDDQDGRTALFKIALDGSMKRDLVFARPDVDLAGLVRIGRQHRVVGVSFVTDRRQTEFFDPELKKLGIGLAKAIPKRPLVQFIDASADESKLLLWAGSDVDPGDYMLFDKKTRQLSPLLGVRPPLAQTTLAPVKAITFPAADGTMIPAYLTLPLGQSATNLPAIVMPHGGPGDRDEWGFDWLAQFFAARGYAVLQPNYRGSTGYGESWFKQNGFKSWRTAIGDVNDGGRWLVQQGIAAPKTLAIVGWSYGGYAALQSAVLDPTLFKAIVAIAPVTDLDTLRHEHDNYSDFALVDAFIGKGPHVSQGSPAQNAARITAPVLMFHGDMDQNVGIGESRLMASRLRGAGKSVDLVEFKNLDHQLDDSTARTSMLDRADTFLREKMGMPALP</sequence>
<protein>
    <submittedName>
        <fullName evidence="4">Peptidase S9</fullName>
    </submittedName>
</protein>
<feature type="signal peptide" evidence="2">
    <location>
        <begin position="1"/>
        <end position="20"/>
    </location>
</feature>
<keyword evidence="2" id="KW-0732">Signal</keyword>
<dbReference type="EMBL" id="BMDW01000012">
    <property type="protein sequence ID" value="GGA51028.1"/>
    <property type="molecule type" value="Genomic_DNA"/>
</dbReference>
<dbReference type="SUPFAM" id="SSF82171">
    <property type="entry name" value="DPP6 N-terminal domain-like"/>
    <property type="match status" value="1"/>
</dbReference>
<evidence type="ECO:0000256" key="2">
    <source>
        <dbReference type="SAM" id="SignalP"/>
    </source>
</evidence>
<evidence type="ECO:0000313" key="5">
    <source>
        <dbReference type="Proteomes" id="UP000618591"/>
    </source>
</evidence>
<dbReference type="PANTHER" id="PTHR42776">
    <property type="entry name" value="SERINE PEPTIDASE S9 FAMILY MEMBER"/>
    <property type="match status" value="1"/>
</dbReference>
<keyword evidence="1" id="KW-0378">Hydrolase</keyword>
<name>A0ABQ1GVN6_9SPHN</name>
<proteinExistence type="predicted"/>
<organism evidence="4 5">
    <name type="scientific">Sphingomonas psychrolutea</name>
    <dbReference type="NCBI Taxonomy" id="1259676"/>
    <lineage>
        <taxon>Bacteria</taxon>
        <taxon>Pseudomonadati</taxon>
        <taxon>Pseudomonadota</taxon>
        <taxon>Alphaproteobacteria</taxon>
        <taxon>Sphingomonadales</taxon>
        <taxon>Sphingomonadaceae</taxon>
        <taxon>Sphingomonas</taxon>
    </lineage>
</organism>
<dbReference type="Gene3D" id="3.40.50.1820">
    <property type="entry name" value="alpha/beta hydrolase"/>
    <property type="match status" value="1"/>
</dbReference>
<dbReference type="SUPFAM" id="SSF53474">
    <property type="entry name" value="alpha/beta-Hydrolases"/>
    <property type="match status" value="1"/>
</dbReference>
<evidence type="ECO:0000313" key="4">
    <source>
        <dbReference type="EMBL" id="GGA51028.1"/>
    </source>
</evidence>
<dbReference type="InterPro" id="IPR001375">
    <property type="entry name" value="Peptidase_S9_cat"/>
</dbReference>
<keyword evidence="5" id="KW-1185">Reference proteome</keyword>
<feature type="chain" id="PRO_5045159677" evidence="2">
    <location>
        <begin position="21"/>
        <end position="661"/>
    </location>
</feature>